<evidence type="ECO:0000313" key="5">
    <source>
        <dbReference type="WBParaSite" id="GPUH_0001348801-mRNA-1"/>
    </source>
</evidence>
<keyword evidence="2" id="KW-0472">Membrane</keyword>
<feature type="region of interest" description="Disordered" evidence="1">
    <location>
        <begin position="1"/>
        <end position="22"/>
    </location>
</feature>
<feature type="compositionally biased region" description="Acidic residues" evidence="1">
    <location>
        <begin position="139"/>
        <end position="153"/>
    </location>
</feature>
<dbReference type="Proteomes" id="UP000271098">
    <property type="component" value="Unassembled WGS sequence"/>
</dbReference>
<gene>
    <name evidence="3" type="ORF">GPUH_LOCUS13472</name>
</gene>
<keyword evidence="2" id="KW-0812">Transmembrane</keyword>
<name>A0A183DXN2_9BILA</name>
<feature type="region of interest" description="Disordered" evidence="1">
    <location>
        <begin position="108"/>
        <end position="169"/>
    </location>
</feature>
<feature type="compositionally biased region" description="Basic and acidic residues" evidence="1">
    <location>
        <begin position="117"/>
        <end position="138"/>
    </location>
</feature>
<dbReference type="EMBL" id="UYRT01080257">
    <property type="protein sequence ID" value="VDN22365.1"/>
    <property type="molecule type" value="Genomic_DNA"/>
</dbReference>
<feature type="transmembrane region" description="Helical" evidence="2">
    <location>
        <begin position="335"/>
        <end position="355"/>
    </location>
</feature>
<organism evidence="5">
    <name type="scientific">Gongylonema pulchrum</name>
    <dbReference type="NCBI Taxonomy" id="637853"/>
    <lineage>
        <taxon>Eukaryota</taxon>
        <taxon>Metazoa</taxon>
        <taxon>Ecdysozoa</taxon>
        <taxon>Nematoda</taxon>
        <taxon>Chromadorea</taxon>
        <taxon>Rhabditida</taxon>
        <taxon>Spirurina</taxon>
        <taxon>Spiruromorpha</taxon>
        <taxon>Spiruroidea</taxon>
        <taxon>Gongylonematidae</taxon>
        <taxon>Gongylonema</taxon>
    </lineage>
</organism>
<dbReference type="WBParaSite" id="GPUH_0001348801-mRNA-1">
    <property type="protein sequence ID" value="GPUH_0001348801-mRNA-1"/>
    <property type="gene ID" value="GPUH_0001348801"/>
</dbReference>
<sequence>MGINKKSVGEVEIGSTNPDTMPYIDDDTRVDDIYCPPMSCYGPKCDGTMNGRFTTTYKQGNTVQELSHILVIVPYGELFEKKLKFTFSQAMEQAKMGKTNVLQIRALNDSEEDEVMEKDLPEEEPKKPEIATSDKDGAEETAPEVAPMEEESGADVSATGGEKHDDNPFEYSTEQLRLHGRHIGAYDVQRPRLHTVDGVGLDRSGESISEYYSGYIGPSFLTLAPWPLYTRGHLRRFSPHACFDQRSPRVRLAHFLFSKRAAKLITYDCPSADLLTNFRHITTTVINISAVVPDPNNTLLSRSILPDKFDGREKYAQGYLRPTADTRLVSSNFCFFFWFVYLGLLYFSFGTLPLLEIA</sequence>
<evidence type="ECO:0000256" key="1">
    <source>
        <dbReference type="SAM" id="MobiDB-lite"/>
    </source>
</evidence>
<proteinExistence type="predicted"/>
<evidence type="ECO:0000313" key="3">
    <source>
        <dbReference type="EMBL" id="VDN22365.1"/>
    </source>
</evidence>
<reference evidence="5" key="1">
    <citation type="submission" date="2016-06" db="UniProtKB">
        <authorList>
            <consortium name="WormBaseParasite"/>
        </authorList>
    </citation>
    <scope>IDENTIFICATION</scope>
</reference>
<accession>A0A183DXN2</accession>
<dbReference type="AlphaFoldDB" id="A0A183DXN2"/>
<keyword evidence="4" id="KW-1185">Reference proteome</keyword>
<dbReference type="OrthoDB" id="5828548at2759"/>
<evidence type="ECO:0000256" key="2">
    <source>
        <dbReference type="SAM" id="Phobius"/>
    </source>
</evidence>
<protein>
    <submittedName>
        <fullName evidence="5">Anoct_dimer domain-containing protein</fullName>
    </submittedName>
</protein>
<evidence type="ECO:0000313" key="4">
    <source>
        <dbReference type="Proteomes" id="UP000271098"/>
    </source>
</evidence>
<reference evidence="3 4" key="2">
    <citation type="submission" date="2018-11" db="EMBL/GenBank/DDBJ databases">
        <authorList>
            <consortium name="Pathogen Informatics"/>
        </authorList>
    </citation>
    <scope>NUCLEOTIDE SEQUENCE [LARGE SCALE GENOMIC DNA]</scope>
</reference>
<keyword evidence="2" id="KW-1133">Transmembrane helix</keyword>